<evidence type="ECO:0000313" key="4">
    <source>
        <dbReference type="Proteomes" id="UP000007819"/>
    </source>
</evidence>
<accession>A0A8R2H3Q4</accession>
<dbReference type="GeneID" id="107882716"/>
<dbReference type="InterPro" id="IPR006578">
    <property type="entry name" value="MADF-dom"/>
</dbReference>
<keyword evidence="4" id="KW-1185">Reference proteome</keyword>
<organism evidence="3 4">
    <name type="scientific">Acyrthosiphon pisum</name>
    <name type="common">Pea aphid</name>
    <dbReference type="NCBI Taxonomy" id="7029"/>
    <lineage>
        <taxon>Eukaryota</taxon>
        <taxon>Metazoa</taxon>
        <taxon>Ecdysozoa</taxon>
        <taxon>Arthropoda</taxon>
        <taxon>Hexapoda</taxon>
        <taxon>Insecta</taxon>
        <taxon>Pterygota</taxon>
        <taxon>Neoptera</taxon>
        <taxon>Paraneoptera</taxon>
        <taxon>Hemiptera</taxon>
        <taxon>Sternorrhyncha</taxon>
        <taxon>Aphidomorpha</taxon>
        <taxon>Aphidoidea</taxon>
        <taxon>Aphididae</taxon>
        <taxon>Macrosiphini</taxon>
        <taxon>Acyrthosiphon</taxon>
    </lineage>
</organism>
<dbReference type="PANTHER" id="PTHR21505:SF15">
    <property type="entry name" value="RE18252P"/>
    <property type="match status" value="1"/>
</dbReference>
<proteinExistence type="predicted"/>
<dbReference type="PANTHER" id="PTHR21505">
    <property type="entry name" value="MADF DOMAIN-CONTAINING PROTEIN-RELATED"/>
    <property type="match status" value="1"/>
</dbReference>
<dbReference type="OrthoDB" id="6615607at2759"/>
<dbReference type="EnsemblMetazoa" id="XM_016801519.1">
    <property type="protein sequence ID" value="XP_016657008.1"/>
    <property type="gene ID" value="LOC107882716"/>
</dbReference>
<dbReference type="AlphaFoldDB" id="A0A8R2H3Q4"/>
<dbReference type="RefSeq" id="XP_016657008.1">
    <property type="nucleotide sequence ID" value="XM_016801519.1"/>
</dbReference>
<protein>
    <recommendedName>
        <fullName evidence="2">MADF domain-containing protein</fullName>
    </recommendedName>
</protein>
<sequence>MEWSQDKTLQLIESYRLHPVLWNCQLSEYKLREKRHDAWNEIANSLNVEKDEVERKIKNLTSHFARESKRVREEKIANTKSGSGASTYEGKWFAFKSMEFLLDRNKPRTTVNTEHPPNFFVPLWENY</sequence>
<reference evidence="4" key="1">
    <citation type="submission" date="2010-06" db="EMBL/GenBank/DDBJ databases">
        <authorList>
            <person name="Jiang H."/>
            <person name="Abraham K."/>
            <person name="Ali S."/>
            <person name="Alsbrooks S.L."/>
            <person name="Anim B.N."/>
            <person name="Anosike U.S."/>
            <person name="Attaway T."/>
            <person name="Bandaranaike D.P."/>
            <person name="Battles P.K."/>
            <person name="Bell S.N."/>
            <person name="Bell A.V."/>
            <person name="Beltran B."/>
            <person name="Bickham C."/>
            <person name="Bustamante Y."/>
            <person name="Caleb T."/>
            <person name="Canada A."/>
            <person name="Cardenas V."/>
            <person name="Carter K."/>
            <person name="Chacko J."/>
            <person name="Chandrabose M.N."/>
            <person name="Chavez D."/>
            <person name="Chavez A."/>
            <person name="Chen L."/>
            <person name="Chu H.-S."/>
            <person name="Claassen K.J."/>
            <person name="Cockrell R."/>
            <person name="Collins M."/>
            <person name="Cooper J.A."/>
            <person name="Cree A."/>
            <person name="Curry S.M."/>
            <person name="Da Y."/>
            <person name="Dao M.D."/>
            <person name="Das B."/>
            <person name="Davila M.-L."/>
            <person name="Davy-Carroll L."/>
            <person name="Denson S."/>
            <person name="Dinh H."/>
            <person name="Ebong V.E."/>
            <person name="Edwards J.R."/>
            <person name="Egan A."/>
            <person name="El-Daye J."/>
            <person name="Escobedo L."/>
            <person name="Fernandez S."/>
            <person name="Fernando P.R."/>
            <person name="Flagg N."/>
            <person name="Forbes L.D."/>
            <person name="Fowler R.G."/>
            <person name="Fu Q."/>
            <person name="Gabisi R.A."/>
            <person name="Ganer J."/>
            <person name="Garbino Pronczuk A."/>
            <person name="Garcia R.M."/>
            <person name="Garner T."/>
            <person name="Garrett T.E."/>
            <person name="Gonzalez D.A."/>
            <person name="Hamid H."/>
            <person name="Hawkins E.S."/>
            <person name="Hirani K."/>
            <person name="Hogues M.E."/>
            <person name="Hollins B."/>
            <person name="Hsiao C.-H."/>
            <person name="Jabil R."/>
            <person name="James M.L."/>
            <person name="Jhangiani S.N."/>
            <person name="Johnson B."/>
            <person name="Johnson Q."/>
            <person name="Joshi V."/>
            <person name="Kalu J.B."/>
            <person name="Kam C."/>
            <person name="Kashfia A."/>
            <person name="Keebler J."/>
            <person name="Kisamo H."/>
            <person name="Kovar C.L."/>
            <person name="Lago L.A."/>
            <person name="Lai C.-Y."/>
            <person name="Laidlaw J."/>
            <person name="Lara F."/>
            <person name="Le T.-K."/>
            <person name="Lee S.L."/>
            <person name="Legall F.H."/>
            <person name="Lemon S.J."/>
            <person name="Lewis L.R."/>
            <person name="Li B."/>
            <person name="Liu Y."/>
            <person name="Liu Y.-S."/>
            <person name="Lopez J."/>
            <person name="Lozado R.J."/>
            <person name="Lu J."/>
            <person name="Madu R.C."/>
            <person name="Maheshwari M."/>
            <person name="Maheshwari R."/>
            <person name="Malloy K."/>
            <person name="Martinez E."/>
            <person name="Mathew T."/>
            <person name="Mercado I.C."/>
            <person name="Mercado C."/>
            <person name="Meyer B."/>
            <person name="Montgomery K."/>
            <person name="Morgan M.B."/>
            <person name="Munidasa M."/>
            <person name="Nazareth L.V."/>
            <person name="Nelson J."/>
            <person name="Ng B.M."/>
            <person name="Nguyen N.B."/>
            <person name="Nguyen P.Q."/>
            <person name="Nguyen T."/>
            <person name="Obregon M."/>
            <person name="Okwuonu G.O."/>
            <person name="Onwere C.G."/>
            <person name="Orozco G."/>
            <person name="Parra A."/>
            <person name="Patel S."/>
            <person name="Patil S."/>
            <person name="Perez A."/>
            <person name="Perez Y."/>
            <person name="Pham C."/>
            <person name="Primus E.L."/>
            <person name="Pu L.-L."/>
            <person name="Puazo M."/>
            <person name="Qin X."/>
            <person name="Quiroz J.B."/>
            <person name="Reese J."/>
            <person name="Richards S."/>
            <person name="Rives C.M."/>
            <person name="Robberts R."/>
            <person name="Ruiz S.J."/>
            <person name="Ruiz M.J."/>
            <person name="Santibanez J."/>
            <person name="Schneider B.W."/>
            <person name="Sisson I."/>
            <person name="Smith M."/>
            <person name="Sodergren E."/>
            <person name="Song X.-Z."/>
            <person name="Song B.B."/>
            <person name="Summersgill H."/>
            <person name="Thelus R."/>
            <person name="Thornton R.D."/>
            <person name="Trejos Z.Y."/>
            <person name="Usmani K."/>
            <person name="Vattathil S."/>
            <person name="Villasana D."/>
            <person name="Walker D.L."/>
            <person name="Wang S."/>
            <person name="Wang K."/>
            <person name="White C.S."/>
            <person name="Williams A.C."/>
            <person name="Williamson J."/>
            <person name="Wilson K."/>
            <person name="Woghiren I.O."/>
            <person name="Woodworth J.R."/>
            <person name="Worley K.C."/>
            <person name="Wright R.A."/>
            <person name="Wu W."/>
            <person name="Young L."/>
            <person name="Zhang L."/>
            <person name="Zhang J."/>
            <person name="Zhu Y."/>
            <person name="Muzny D.M."/>
            <person name="Weinstock G."/>
            <person name="Gibbs R.A."/>
        </authorList>
    </citation>
    <scope>NUCLEOTIDE SEQUENCE [LARGE SCALE GENOMIC DNA]</scope>
    <source>
        <strain evidence="4">LSR1</strain>
    </source>
</reference>
<dbReference type="PROSITE" id="PS51029">
    <property type="entry name" value="MADF"/>
    <property type="match status" value="1"/>
</dbReference>
<keyword evidence="1" id="KW-0175">Coiled coil</keyword>
<name>A0A8R2H3Q4_ACYPI</name>
<dbReference type="SMART" id="SM00595">
    <property type="entry name" value="MADF"/>
    <property type="match status" value="1"/>
</dbReference>
<dbReference type="Proteomes" id="UP000007819">
    <property type="component" value="Chromosome A2"/>
</dbReference>
<dbReference type="KEGG" id="api:107882716"/>
<reference evidence="3" key="2">
    <citation type="submission" date="2022-06" db="UniProtKB">
        <authorList>
            <consortium name="EnsemblMetazoa"/>
        </authorList>
    </citation>
    <scope>IDENTIFICATION</scope>
</reference>
<evidence type="ECO:0000313" key="3">
    <source>
        <dbReference type="EnsemblMetazoa" id="XP_016657008.1"/>
    </source>
</evidence>
<evidence type="ECO:0000259" key="2">
    <source>
        <dbReference type="PROSITE" id="PS51029"/>
    </source>
</evidence>
<feature type="coiled-coil region" evidence="1">
    <location>
        <begin position="36"/>
        <end position="70"/>
    </location>
</feature>
<evidence type="ECO:0000256" key="1">
    <source>
        <dbReference type="SAM" id="Coils"/>
    </source>
</evidence>
<dbReference type="Pfam" id="PF10545">
    <property type="entry name" value="MADF_DNA_bdg"/>
    <property type="match status" value="1"/>
</dbReference>
<feature type="domain" description="MADF" evidence="2">
    <location>
        <begin position="10"/>
        <end position="106"/>
    </location>
</feature>